<feature type="region of interest" description="Disordered" evidence="1">
    <location>
        <begin position="140"/>
        <end position="162"/>
    </location>
</feature>
<gene>
    <name evidence="3" type="ORF">SISSUDRAFT_1029816</name>
</gene>
<keyword evidence="2" id="KW-0472">Membrane</keyword>
<protein>
    <submittedName>
        <fullName evidence="3">Uncharacterized protein</fullName>
    </submittedName>
</protein>
<dbReference type="AlphaFoldDB" id="A0A166IF76"/>
<feature type="transmembrane region" description="Helical" evidence="2">
    <location>
        <begin position="53"/>
        <end position="72"/>
    </location>
</feature>
<name>A0A166IF76_9AGAM</name>
<keyword evidence="2" id="KW-0812">Transmembrane</keyword>
<feature type="compositionally biased region" description="Basic residues" evidence="1">
    <location>
        <begin position="150"/>
        <end position="162"/>
    </location>
</feature>
<feature type="compositionally biased region" description="Basic residues" evidence="1">
    <location>
        <begin position="235"/>
        <end position="249"/>
    </location>
</feature>
<keyword evidence="4" id="KW-1185">Reference proteome</keyword>
<dbReference type="OrthoDB" id="2502792at2759"/>
<feature type="compositionally biased region" description="Low complexity" evidence="1">
    <location>
        <begin position="140"/>
        <end position="149"/>
    </location>
</feature>
<feature type="transmembrane region" description="Helical" evidence="2">
    <location>
        <begin position="22"/>
        <end position="41"/>
    </location>
</feature>
<feature type="transmembrane region" description="Helical" evidence="2">
    <location>
        <begin position="78"/>
        <end position="99"/>
    </location>
</feature>
<evidence type="ECO:0000313" key="3">
    <source>
        <dbReference type="EMBL" id="KZT43691.1"/>
    </source>
</evidence>
<evidence type="ECO:0000256" key="2">
    <source>
        <dbReference type="SAM" id="Phobius"/>
    </source>
</evidence>
<evidence type="ECO:0000313" key="4">
    <source>
        <dbReference type="Proteomes" id="UP000076798"/>
    </source>
</evidence>
<accession>A0A166IF76</accession>
<dbReference type="Proteomes" id="UP000076798">
    <property type="component" value="Unassembled WGS sequence"/>
</dbReference>
<keyword evidence="2" id="KW-1133">Transmembrane helix</keyword>
<dbReference type="EMBL" id="KV428007">
    <property type="protein sequence ID" value="KZT43691.1"/>
    <property type="molecule type" value="Genomic_DNA"/>
</dbReference>
<reference evidence="3 4" key="1">
    <citation type="journal article" date="2016" name="Mol. Biol. Evol.">
        <title>Comparative Genomics of Early-Diverging Mushroom-Forming Fungi Provides Insights into the Origins of Lignocellulose Decay Capabilities.</title>
        <authorList>
            <person name="Nagy L.G."/>
            <person name="Riley R."/>
            <person name="Tritt A."/>
            <person name="Adam C."/>
            <person name="Daum C."/>
            <person name="Floudas D."/>
            <person name="Sun H."/>
            <person name="Yadav J.S."/>
            <person name="Pangilinan J."/>
            <person name="Larsson K.H."/>
            <person name="Matsuura K."/>
            <person name="Barry K."/>
            <person name="Labutti K."/>
            <person name="Kuo R."/>
            <person name="Ohm R.A."/>
            <person name="Bhattacharya S.S."/>
            <person name="Shirouzu T."/>
            <person name="Yoshinaga Y."/>
            <person name="Martin F.M."/>
            <person name="Grigoriev I.V."/>
            <person name="Hibbett D.S."/>
        </authorList>
    </citation>
    <scope>NUCLEOTIDE SEQUENCE [LARGE SCALE GENOMIC DNA]</scope>
    <source>
        <strain evidence="3 4">HHB10207 ss-3</strain>
    </source>
</reference>
<feature type="region of interest" description="Disordered" evidence="1">
    <location>
        <begin position="218"/>
        <end position="249"/>
    </location>
</feature>
<organism evidence="3 4">
    <name type="scientific">Sistotremastrum suecicum HHB10207 ss-3</name>
    <dbReference type="NCBI Taxonomy" id="1314776"/>
    <lineage>
        <taxon>Eukaryota</taxon>
        <taxon>Fungi</taxon>
        <taxon>Dikarya</taxon>
        <taxon>Basidiomycota</taxon>
        <taxon>Agaricomycotina</taxon>
        <taxon>Agaricomycetes</taxon>
        <taxon>Sistotremastrales</taxon>
        <taxon>Sistotremastraceae</taxon>
        <taxon>Sistotremastrum</taxon>
    </lineage>
</organism>
<sequence length="249" mass="27496">MNVPAYVSSLVLSYLRANLPPWLYDILAKAFVSIYGFILFLRDLTPEALNSQNVLPPLMTVIALYFTIMNIYRTTSFIARMMIFIGKWGAIVGLLGYLLSQVGGPNGPNALQQGGNGGAPNLLSYIFDFFLKANDYEYRASGSSAGSRSNARKKAAPKRKPPRIYDTFDVRQAYAEEQLREAEAGGGVIDDVITQISGQAQQVWKEKGKGWWEAIGKAAGFTSDEDEEKATGRRTSPRPRAQKGQGRTR</sequence>
<evidence type="ECO:0000256" key="1">
    <source>
        <dbReference type="SAM" id="MobiDB-lite"/>
    </source>
</evidence>
<proteinExistence type="predicted"/>